<comment type="caution">
    <text evidence="2">The sequence shown here is derived from an EMBL/GenBank/DDBJ whole genome shotgun (WGS) entry which is preliminary data.</text>
</comment>
<reference evidence="2 3" key="1">
    <citation type="journal article" date="2024" name="J Genomics">
        <title>Draft genome sequencing and assembly of Favolaschia claudopus CIRM-BRFM 2984 isolated from oak limbs.</title>
        <authorList>
            <person name="Navarro D."/>
            <person name="Drula E."/>
            <person name="Chaduli D."/>
            <person name="Cazenave R."/>
            <person name="Ahrendt S."/>
            <person name="Wang J."/>
            <person name="Lipzen A."/>
            <person name="Daum C."/>
            <person name="Barry K."/>
            <person name="Grigoriev I.V."/>
            <person name="Favel A."/>
            <person name="Rosso M.N."/>
            <person name="Martin F."/>
        </authorList>
    </citation>
    <scope>NUCLEOTIDE SEQUENCE [LARGE SCALE GENOMIC DNA]</scope>
    <source>
        <strain evidence="2 3">CIRM-BRFM 2984</strain>
    </source>
</reference>
<organism evidence="2 3">
    <name type="scientific">Favolaschia claudopus</name>
    <dbReference type="NCBI Taxonomy" id="2862362"/>
    <lineage>
        <taxon>Eukaryota</taxon>
        <taxon>Fungi</taxon>
        <taxon>Dikarya</taxon>
        <taxon>Basidiomycota</taxon>
        <taxon>Agaricomycotina</taxon>
        <taxon>Agaricomycetes</taxon>
        <taxon>Agaricomycetidae</taxon>
        <taxon>Agaricales</taxon>
        <taxon>Marasmiineae</taxon>
        <taxon>Mycenaceae</taxon>
        <taxon>Favolaschia</taxon>
    </lineage>
</organism>
<dbReference type="AlphaFoldDB" id="A0AAW0AN91"/>
<keyword evidence="3" id="KW-1185">Reference proteome</keyword>
<accession>A0AAW0AN91</accession>
<sequence>MSSIHFAPPTTTSTIYFAPTDVHGASVTQAIPRTAAAVFSASTATVTPAVTPAPTLLCPAVNDASDLAGNDLERPDVADQPAVAAAIAAHANANTSDVGDAMQVDGAPNHIRAPVATVAGTAAAICLSAATIAQLMANAAVTSSFMPVPANGFPVIHGWDKLRVFEGVHPDQVTQWKTGIDKLFIYEHGGEHFNAEVSKISVFKKYIERIIGIAQPNMRIGPAQPAPNVSRRYPFIYLVRGLTDNQIQQVCARTAWITPEVVFHPLPFAPPESTLLGTVRGLTADATEEDASEVLKEVFRSLSANETIQTYLSSVHDAYPADADPIIHFLMSLKVTAVNSTPKTDNPVIYWNVTAAPPSSETLLNRNFINVFEAVQFRTEMFNYGTVAKPALFCEGCKSLGHEEPYCPFKMMERWPAFVIAGPARNVHSNGHGKGNGKRGQGGGNSSHNGDSHRPRKQVRRN</sequence>
<feature type="region of interest" description="Disordered" evidence="1">
    <location>
        <begin position="426"/>
        <end position="462"/>
    </location>
</feature>
<name>A0AAW0AN91_9AGAR</name>
<gene>
    <name evidence="2" type="ORF">R3P38DRAFT_2788147</name>
</gene>
<feature type="compositionally biased region" description="Gly residues" evidence="1">
    <location>
        <begin position="432"/>
        <end position="445"/>
    </location>
</feature>
<protein>
    <recommendedName>
        <fullName evidence="4">Gag protein</fullName>
    </recommendedName>
</protein>
<evidence type="ECO:0000313" key="2">
    <source>
        <dbReference type="EMBL" id="KAK7013886.1"/>
    </source>
</evidence>
<evidence type="ECO:0000256" key="1">
    <source>
        <dbReference type="SAM" id="MobiDB-lite"/>
    </source>
</evidence>
<evidence type="ECO:0000313" key="3">
    <source>
        <dbReference type="Proteomes" id="UP001362999"/>
    </source>
</evidence>
<evidence type="ECO:0008006" key="4">
    <source>
        <dbReference type="Google" id="ProtNLM"/>
    </source>
</evidence>
<dbReference type="EMBL" id="JAWWNJ010000058">
    <property type="protein sequence ID" value="KAK7013886.1"/>
    <property type="molecule type" value="Genomic_DNA"/>
</dbReference>
<dbReference type="Proteomes" id="UP001362999">
    <property type="component" value="Unassembled WGS sequence"/>
</dbReference>
<proteinExistence type="predicted"/>